<gene>
    <name evidence="1" type="ORF">O9H85_27610</name>
</gene>
<proteinExistence type="predicted"/>
<dbReference type="RefSeq" id="WP_269884633.1">
    <property type="nucleotide sequence ID" value="NZ_JAQAGZ010000021.1"/>
</dbReference>
<sequence>MRLFGIDFSGGNNAGAFLPSGKTRATWLWDTTLINTNAGRNAVLQFARRQQITRIYLQVNTSVAKYAYRAFIRSATSSGIQIHALDGAPDWVLPNQQIRISSLVNWVKTYNSSVTANEWFTGIQVDIEPYLLPEWYQDQDTTVTNWLDALTLFANEAQDPSLIISCTLPYWVDEIIVPVIGGTLIESVFQLMNEVTLMSYRDQAQAVVDITDTKLTLADGLGKKIFVAVETNPTSEGLYLTFYDDGRSVMEEQMREIDHLLNLHPSYAGISVNDYNGWRNLKP</sequence>
<keyword evidence="2" id="KW-1185">Reference proteome</keyword>
<protein>
    <submittedName>
        <fullName evidence="1">Uncharacterized protein</fullName>
    </submittedName>
</protein>
<dbReference type="Proteomes" id="UP001527882">
    <property type="component" value="Unassembled WGS sequence"/>
</dbReference>
<dbReference type="EMBL" id="JAQAGZ010000021">
    <property type="protein sequence ID" value="MCZ8516102.1"/>
    <property type="molecule type" value="Genomic_DNA"/>
</dbReference>
<evidence type="ECO:0000313" key="1">
    <source>
        <dbReference type="EMBL" id="MCZ8516102.1"/>
    </source>
</evidence>
<name>A0ABT4QGT6_9BACL</name>
<accession>A0ABT4QGT6</accession>
<comment type="caution">
    <text evidence="1">The sequence shown here is derived from an EMBL/GenBank/DDBJ whole genome shotgun (WGS) entry which is preliminary data.</text>
</comment>
<evidence type="ECO:0000313" key="2">
    <source>
        <dbReference type="Proteomes" id="UP001527882"/>
    </source>
</evidence>
<reference evidence="1 2" key="1">
    <citation type="submission" date="2022-12" db="EMBL/GenBank/DDBJ databases">
        <title>Draft genome sequence of Paenibacillus sp. dW9.</title>
        <authorList>
            <person name="Choi E.-W."/>
            <person name="Kim D.-U."/>
        </authorList>
    </citation>
    <scope>NUCLEOTIDE SEQUENCE [LARGE SCALE GENOMIC DNA]</scope>
    <source>
        <strain evidence="2">dW9</strain>
    </source>
</reference>
<organism evidence="1 2">
    <name type="scientific">Paenibacillus gyeongsangnamensis</name>
    <dbReference type="NCBI Taxonomy" id="3388067"/>
    <lineage>
        <taxon>Bacteria</taxon>
        <taxon>Bacillati</taxon>
        <taxon>Bacillota</taxon>
        <taxon>Bacilli</taxon>
        <taxon>Bacillales</taxon>
        <taxon>Paenibacillaceae</taxon>
        <taxon>Paenibacillus</taxon>
    </lineage>
</organism>